<gene>
    <name evidence="1" type="ORF">BO66DRAFT_428445</name>
</gene>
<sequence>MTSTAPDHAVNPEHFRVGPSNSGGSHDVELVDLPPELMRALKISPLSRLQRTIITQVVNRVSCTVTGGPRTGRTTAALLTVVFARLNKITIFVTPTKEAAVQAAGVGNIIALGHGTLTVSCLVGKGGPASPLSSTGEAQRLIVTTPGKLIKALRNCEIVPEDVGTVVLDGGDTLLDTETGCGHHCSLVLQSLSAASPTLLVISNTAMPIPAAMQEYQSPLVTIEVPGLWEKRGDINYLLSPKSTRFEEIRKLLSEAGSKKPVAETIAQAESLQKFLGNGFTLVHSGLPDDVRFERVTQFNKGQISLIGCRVPSSGPDLALAQLVVFFEPPARWGDLADLLEKLNDHGNLYICYDPENSEESNRILAVQANFESAKKGQMITNQSGGRRLDPTRRLQVTGIPAASKEEVAQWFPVQDRTFEDSGGGATGRWRYFDFESAALAEQFKNRYQHFQPPGQGMWSLELEYVTPPNPGLDPRSKTATSRVEKQKQKRPTRKQRQERAAALSRAASSQTR</sequence>
<name>A0ACD1HB75_9EURO</name>
<protein>
    <submittedName>
        <fullName evidence="1">Uncharacterized protein</fullName>
    </submittedName>
</protein>
<evidence type="ECO:0000313" key="2">
    <source>
        <dbReference type="Proteomes" id="UP000249661"/>
    </source>
</evidence>
<organism evidence="1 2">
    <name type="scientific">Aspergillus aculeatinus CBS 121060</name>
    <dbReference type="NCBI Taxonomy" id="1448322"/>
    <lineage>
        <taxon>Eukaryota</taxon>
        <taxon>Fungi</taxon>
        <taxon>Dikarya</taxon>
        <taxon>Ascomycota</taxon>
        <taxon>Pezizomycotina</taxon>
        <taxon>Eurotiomycetes</taxon>
        <taxon>Eurotiomycetidae</taxon>
        <taxon>Eurotiales</taxon>
        <taxon>Aspergillaceae</taxon>
        <taxon>Aspergillus</taxon>
        <taxon>Aspergillus subgen. Circumdati</taxon>
    </lineage>
</organism>
<dbReference type="Proteomes" id="UP000249661">
    <property type="component" value="Unassembled WGS sequence"/>
</dbReference>
<reference evidence="1" key="1">
    <citation type="submission" date="2018-02" db="EMBL/GenBank/DDBJ databases">
        <title>The genomes of Aspergillus section Nigri reveals drivers in fungal speciation.</title>
        <authorList>
            <consortium name="DOE Joint Genome Institute"/>
            <person name="Vesth T.C."/>
            <person name="Nybo J."/>
            <person name="Theobald S."/>
            <person name="Brandl J."/>
            <person name="Frisvad J.C."/>
            <person name="Nielsen K.F."/>
            <person name="Lyhne E.K."/>
            <person name="Kogle M.E."/>
            <person name="Kuo A."/>
            <person name="Riley R."/>
            <person name="Clum A."/>
            <person name="Nolan M."/>
            <person name="Lipzen A."/>
            <person name="Salamov A."/>
            <person name="Henrissat B."/>
            <person name="Wiebenga A."/>
            <person name="De vries R.P."/>
            <person name="Grigoriev I.V."/>
            <person name="Mortensen U.H."/>
            <person name="Andersen M.R."/>
            <person name="Baker S.E."/>
        </authorList>
    </citation>
    <scope>NUCLEOTIDE SEQUENCE</scope>
    <source>
        <strain evidence="1">CBS 121060</strain>
    </source>
</reference>
<evidence type="ECO:0000313" key="1">
    <source>
        <dbReference type="EMBL" id="RAH70678.1"/>
    </source>
</evidence>
<dbReference type="EMBL" id="KZ824953">
    <property type="protein sequence ID" value="RAH70678.1"/>
    <property type="molecule type" value="Genomic_DNA"/>
</dbReference>
<proteinExistence type="predicted"/>
<keyword evidence="2" id="KW-1185">Reference proteome</keyword>
<accession>A0ACD1HB75</accession>